<dbReference type="Gene3D" id="3.30.70.330">
    <property type="match status" value="2"/>
</dbReference>
<dbReference type="GO" id="GO:0010468">
    <property type="term" value="P:regulation of gene expression"/>
    <property type="evidence" value="ECO:0007669"/>
    <property type="project" value="TreeGrafter"/>
</dbReference>
<evidence type="ECO:0000256" key="3">
    <source>
        <dbReference type="ARBA" id="ARBA00023242"/>
    </source>
</evidence>
<dbReference type="EMBL" id="OB660953">
    <property type="protein sequence ID" value="CAD7226866.1"/>
    <property type="molecule type" value="Genomic_DNA"/>
</dbReference>
<dbReference type="GO" id="GO:0000785">
    <property type="term" value="C:chromatin"/>
    <property type="evidence" value="ECO:0007669"/>
    <property type="project" value="TreeGrafter"/>
</dbReference>
<comment type="subcellular location">
    <subcellularLocation>
        <location evidence="1">Nucleus</location>
    </subcellularLocation>
</comment>
<gene>
    <name evidence="5" type="ORF">CTOB1V02_LOCUS4780</name>
</gene>
<dbReference type="InterPro" id="IPR000504">
    <property type="entry name" value="RRM_dom"/>
</dbReference>
<evidence type="ECO:0000256" key="4">
    <source>
        <dbReference type="SAM" id="MobiDB-lite"/>
    </source>
</evidence>
<dbReference type="InterPro" id="IPR035979">
    <property type="entry name" value="RBD_domain_sf"/>
</dbReference>
<protein>
    <submittedName>
        <fullName evidence="5">Uncharacterized protein</fullName>
    </submittedName>
</protein>
<dbReference type="AlphaFoldDB" id="A0A7R8W8F7"/>
<dbReference type="GO" id="GO:0003723">
    <property type="term" value="F:RNA binding"/>
    <property type="evidence" value="ECO:0007669"/>
    <property type="project" value="UniProtKB-UniRule"/>
</dbReference>
<evidence type="ECO:0000256" key="2">
    <source>
        <dbReference type="ARBA" id="ARBA00022884"/>
    </source>
</evidence>
<dbReference type="SUPFAM" id="SSF54928">
    <property type="entry name" value="RNA-binding domain, RBD"/>
    <property type="match status" value="2"/>
</dbReference>
<evidence type="ECO:0000256" key="1">
    <source>
        <dbReference type="ARBA" id="ARBA00004123"/>
    </source>
</evidence>
<organism evidence="5">
    <name type="scientific">Cyprideis torosa</name>
    <dbReference type="NCBI Taxonomy" id="163714"/>
    <lineage>
        <taxon>Eukaryota</taxon>
        <taxon>Metazoa</taxon>
        <taxon>Ecdysozoa</taxon>
        <taxon>Arthropoda</taxon>
        <taxon>Crustacea</taxon>
        <taxon>Oligostraca</taxon>
        <taxon>Ostracoda</taxon>
        <taxon>Podocopa</taxon>
        <taxon>Podocopida</taxon>
        <taxon>Cytherocopina</taxon>
        <taxon>Cytheroidea</taxon>
        <taxon>Cytherideidae</taxon>
        <taxon>Cyprideis</taxon>
    </lineage>
</organism>
<dbReference type="SMART" id="SM00360">
    <property type="entry name" value="RRM"/>
    <property type="match status" value="2"/>
</dbReference>
<evidence type="ECO:0000313" key="5">
    <source>
        <dbReference type="EMBL" id="CAD7226866.1"/>
    </source>
</evidence>
<feature type="region of interest" description="Disordered" evidence="4">
    <location>
        <begin position="162"/>
        <end position="213"/>
    </location>
</feature>
<name>A0A7R8W8F7_9CRUS</name>
<dbReference type="PROSITE" id="PS50102">
    <property type="entry name" value="RRM"/>
    <property type="match status" value="2"/>
</dbReference>
<reference evidence="5" key="1">
    <citation type="submission" date="2020-11" db="EMBL/GenBank/DDBJ databases">
        <authorList>
            <person name="Tran Van P."/>
        </authorList>
    </citation>
    <scope>NUCLEOTIDE SEQUENCE</scope>
</reference>
<dbReference type="InterPro" id="IPR012677">
    <property type="entry name" value="Nucleotide-bd_a/b_plait_sf"/>
</dbReference>
<dbReference type="PANTHER" id="PTHR48033:SF10">
    <property type="entry name" value="RNA-BINDING PROTEIN SQUID"/>
    <property type="match status" value="1"/>
</dbReference>
<proteinExistence type="predicted"/>
<sequence length="213" mass="23786">MTEGGGNKTISLQFESQILTGGDDLRETFSKYGEVERCAIKTEVGTNRSRGFGFLVFRDAASVEKVLNLDEEIHLDGRKLDCRRAKTRPGRVFVGGLTEELTEEDLKEHFGQFGTITEFEIPKDKSKDNAPRGFCFITFEKEHAMKKLLEEPKQTIKGVELRVEEKRAPSKGEPGYRSGGGARGSWSWRDNRSGGSYPGGTYGSYGSWGKESR</sequence>
<dbReference type="OrthoDB" id="1875751at2759"/>
<feature type="compositionally biased region" description="Low complexity" evidence="4">
    <location>
        <begin position="204"/>
        <end position="213"/>
    </location>
</feature>
<dbReference type="GO" id="GO:0005654">
    <property type="term" value="C:nucleoplasm"/>
    <property type="evidence" value="ECO:0007669"/>
    <property type="project" value="TreeGrafter"/>
</dbReference>
<dbReference type="PANTHER" id="PTHR48033">
    <property type="entry name" value="RNA-BINDING (RRM/RBD/RNP MOTIFS) FAMILY PROTEIN"/>
    <property type="match status" value="1"/>
</dbReference>
<keyword evidence="2" id="KW-0694">RNA-binding</keyword>
<keyword evidence="3" id="KW-0539">Nucleus</keyword>
<dbReference type="Pfam" id="PF00076">
    <property type="entry name" value="RRM_1"/>
    <property type="match status" value="2"/>
</dbReference>
<accession>A0A7R8W8F7</accession>